<comment type="caution">
    <text evidence="2">The sequence shown here is derived from an EMBL/GenBank/DDBJ whole genome shotgun (WGS) entry which is preliminary data.</text>
</comment>
<dbReference type="EMBL" id="LIBO01000262">
    <property type="protein sequence ID" value="KRO60822.1"/>
    <property type="molecule type" value="Genomic_DNA"/>
</dbReference>
<protein>
    <submittedName>
        <fullName evidence="2">Uncharacterized protein</fullName>
    </submittedName>
</protein>
<feature type="transmembrane region" description="Helical" evidence="1">
    <location>
        <begin position="35"/>
        <end position="57"/>
    </location>
</feature>
<sequence>MIRWLSLVILGLLLNGSGLSLLAWAAFQKFSAQGEWFWSGTLALALCNAGLCCVVGAKKPEKSSL</sequence>
<organism evidence="2 4">
    <name type="scientific">Verrucomicrobia subdivision 6 bacterium BACL9 MAG-120507-bin52</name>
    <dbReference type="NCBI Taxonomy" id="1655590"/>
    <lineage>
        <taxon>Bacteria</taxon>
        <taxon>Pseudomonadati</taxon>
        <taxon>Verrucomicrobiota</taxon>
        <taxon>Verrucomicrobiia</taxon>
        <taxon>Verrucomicrobiales</taxon>
        <taxon>Verrucomicrobia subdivision 6</taxon>
    </lineage>
</organism>
<gene>
    <name evidence="2" type="ORF">ABR82_06330</name>
    <name evidence="3" type="ORF">ABR82_09110</name>
</gene>
<keyword evidence="1" id="KW-0472">Membrane</keyword>
<reference evidence="2 4" key="1">
    <citation type="submission" date="2015-10" db="EMBL/GenBank/DDBJ databases">
        <title>Metagenome-Assembled Genomes uncover a global brackish microbiome.</title>
        <authorList>
            <person name="Hugerth L.W."/>
            <person name="Larsson J."/>
            <person name="Alneberg J."/>
            <person name="Lindh M.V."/>
            <person name="Legrand C."/>
            <person name="Pinhassi J."/>
            <person name="Andersson A.F."/>
        </authorList>
    </citation>
    <scope>NUCLEOTIDE SEQUENCE [LARGE SCALE GENOMIC DNA]</scope>
    <source>
        <strain evidence="2">BACL18 MAG-120507-bin52</strain>
    </source>
</reference>
<evidence type="ECO:0000313" key="2">
    <source>
        <dbReference type="EMBL" id="KRO60807.1"/>
    </source>
</evidence>
<dbReference type="EMBL" id="LIBO01000263">
    <property type="protein sequence ID" value="KRO60807.1"/>
    <property type="molecule type" value="Genomic_DNA"/>
</dbReference>
<accession>A0A0R2RE47</accession>
<evidence type="ECO:0000313" key="3">
    <source>
        <dbReference type="EMBL" id="KRO60822.1"/>
    </source>
</evidence>
<dbReference type="AlphaFoldDB" id="A0A0R2RE47"/>
<keyword evidence="1" id="KW-0812">Transmembrane</keyword>
<dbReference type="Proteomes" id="UP000051269">
    <property type="component" value="Unassembled WGS sequence"/>
</dbReference>
<evidence type="ECO:0000313" key="4">
    <source>
        <dbReference type="Proteomes" id="UP000051269"/>
    </source>
</evidence>
<evidence type="ECO:0000256" key="1">
    <source>
        <dbReference type="SAM" id="Phobius"/>
    </source>
</evidence>
<keyword evidence="1" id="KW-1133">Transmembrane helix</keyword>
<name>A0A0R2RE47_9BACT</name>
<proteinExistence type="predicted"/>